<proteinExistence type="inferred from homology"/>
<dbReference type="InterPro" id="IPR003140">
    <property type="entry name" value="PLipase/COase/thioEstase"/>
</dbReference>
<evidence type="ECO:0000256" key="2">
    <source>
        <dbReference type="ARBA" id="ARBA00022801"/>
    </source>
</evidence>
<name>A0A3N0US57_9GAMM</name>
<feature type="compositionally biased region" description="Basic residues" evidence="3">
    <location>
        <begin position="252"/>
        <end position="263"/>
    </location>
</feature>
<evidence type="ECO:0000313" key="5">
    <source>
        <dbReference type="EMBL" id="ROH83376.1"/>
    </source>
</evidence>
<dbReference type="SUPFAM" id="SSF53474">
    <property type="entry name" value="alpha/beta-Hydrolases"/>
    <property type="match status" value="1"/>
</dbReference>
<dbReference type="AlphaFoldDB" id="A0A3N0US57"/>
<organism evidence="5 6">
    <name type="scientific">Lonsdalea populi</name>
    <dbReference type="NCBI Taxonomy" id="1172565"/>
    <lineage>
        <taxon>Bacteria</taxon>
        <taxon>Pseudomonadati</taxon>
        <taxon>Pseudomonadota</taxon>
        <taxon>Gammaproteobacteria</taxon>
        <taxon>Enterobacterales</taxon>
        <taxon>Pectobacteriaceae</taxon>
        <taxon>Lonsdalea</taxon>
    </lineage>
</organism>
<comment type="similarity">
    <text evidence="1">Belongs to the AB hydrolase superfamily. AB hydrolase 2 family.</text>
</comment>
<evidence type="ECO:0000256" key="3">
    <source>
        <dbReference type="SAM" id="MobiDB-lite"/>
    </source>
</evidence>
<sequence>MDNSPIIFLHGIGGYGRYFASVAKRWQQQWPSTHFALPNGPFPFTQGEGFQWFDIDDDTPALRNARIVAARATFDAIIQQAIDRYQMTEHPERVALVGFSQGAIMALDTLASDRCPYGAIVSFSGYLPVFTDARIARRTPVALIHGMADDKLPWQHSQQMERVLTQAGVDCELHLLPNVDHRRRLAGDFELCLSVVIVYSPSRIRALPCPNQEESDGYARLRLFPISPAVRTDVQRPAHTHQRLRQSEQRRSHAPFFRRRPRRLAANGPNVKRPADAATSAAAHRVHQRHHYRYAVGD</sequence>
<feature type="region of interest" description="Disordered" evidence="3">
    <location>
        <begin position="233"/>
        <end position="277"/>
    </location>
</feature>
<dbReference type="Gene3D" id="3.40.50.1820">
    <property type="entry name" value="alpha/beta hydrolase"/>
    <property type="match status" value="1"/>
</dbReference>
<dbReference type="GO" id="GO:0016787">
    <property type="term" value="F:hydrolase activity"/>
    <property type="evidence" value="ECO:0007669"/>
    <property type="project" value="UniProtKB-KW"/>
</dbReference>
<dbReference type="Pfam" id="PF02230">
    <property type="entry name" value="Abhydrolase_2"/>
    <property type="match status" value="1"/>
</dbReference>
<dbReference type="Proteomes" id="UP000274511">
    <property type="component" value="Unassembled WGS sequence"/>
</dbReference>
<dbReference type="PANTHER" id="PTHR10655">
    <property type="entry name" value="LYSOPHOSPHOLIPASE-RELATED"/>
    <property type="match status" value="1"/>
</dbReference>
<dbReference type="InterPro" id="IPR029058">
    <property type="entry name" value="AB_hydrolase_fold"/>
</dbReference>
<dbReference type="EMBL" id="RJUJ01000003">
    <property type="protein sequence ID" value="ROH83376.1"/>
    <property type="molecule type" value="Genomic_DNA"/>
</dbReference>
<keyword evidence="2" id="KW-0378">Hydrolase</keyword>
<gene>
    <name evidence="5" type="ORF">EC392_04175</name>
</gene>
<evidence type="ECO:0000313" key="6">
    <source>
        <dbReference type="Proteomes" id="UP000274511"/>
    </source>
</evidence>
<comment type="caution">
    <text evidence="5">The sequence shown here is derived from an EMBL/GenBank/DDBJ whole genome shotgun (WGS) entry which is preliminary data.</text>
</comment>
<evidence type="ECO:0000259" key="4">
    <source>
        <dbReference type="Pfam" id="PF02230"/>
    </source>
</evidence>
<dbReference type="InterPro" id="IPR050565">
    <property type="entry name" value="LYPA1-2/EST-like"/>
</dbReference>
<reference evidence="5 6" key="1">
    <citation type="submission" date="2018-10" db="EMBL/GenBank/DDBJ databases">
        <title>New species genome.</title>
        <authorList>
            <person name="Li Y."/>
        </authorList>
    </citation>
    <scope>NUCLEOTIDE SEQUENCE [LARGE SCALE GENOMIC DNA]</scope>
    <source>
        <strain evidence="5 6">L6_4B</strain>
    </source>
</reference>
<feature type="domain" description="Phospholipase/carboxylesterase/thioesterase" evidence="4">
    <location>
        <begin position="6"/>
        <end position="182"/>
    </location>
</feature>
<dbReference type="PANTHER" id="PTHR10655:SF17">
    <property type="entry name" value="LYSOPHOSPHOLIPASE-LIKE PROTEIN 1"/>
    <property type="match status" value="1"/>
</dbReference>
<protein>
    <recommendedName>
        <fullName evidence="4">Phospholipase/carboxylesterase/thioesterase domain-containing protein</fullName>
    </recommendedName>
</protein>
<accession>A0A3N0US57</accession>
<evidence type="ECO:0000256" key="1">
    <source>
        <dbReference type="ARBA" id="ARBA00006499"/>
    </source>
</evidence>